<comment type="caution">
    <text evidence="1">The sequence shown here is derived from an EMBL/GenBank/DDBJ whole genome shotgun (WGS) entry which is preliminary data.</text>
</comment>
<sequence>MLWKRKVHVFELFINFKDDPTLRVILLSITSKESDIELLFEQFLMIFPEHRHFIGVSVSKLLKVRDALVIFTVDFLAKIFYLILKSFPLPSQVFSFEANTHSASPASARL</sequence>
<reference evidence="1 2" key="1">
    <citation type="journal article" date="2019" name="G3 (Bethesda)">
        <title>Sequencing of a Wild Apple (Malus baccata) Genome Unravels the Differences Between Cultivated and Wild Apple Species Regarding Disease Resistance and Cold Tolerance.</title>
        <authorList>
            <person name="Chen X."/>
        </authorList>
    </citation>
    <scope>NUCLEOTIDE SEQUENCE [LARGE SCALE GENOMIC DNA]</scope>
    <source>
        <strain evidence="2">cv. Shandingzi</strain>
        <tissue evidence="1">Leaves</tissue>
    </source>
</reference>
<name>A0A540LWV5_MALBA</name>
<evidence type="ECO:0000313" key="2">
    <source>
        <dbReference type="Proteomes" id="UP000315295"/>
    </source>
</evidence>
<dbReference type="Proteomes" id="UP000315295">
    <property type="component" value="Unassembled WGS sequence"/>
</dbReference>
<gene>
    <name evidence="1" type="ORF">C1H46_023589</name>
</gene>
<keyword evidence="2" id="KW-1185">Reference proteome</keyword>
<evidence type="ECO:0000313" key="1">
    <source>
        <dbReference type="EMBL" id="TQD90866.1"/>
    </source>
</evidence>
<dbReference type="AlphaFoldDB" id="A0A540LWV5"/>
<proteinExistence type="predicted"/>
<protein>
    <submittedName>
        <fullName evidence="1">Uncharacterized protein</fullName>
    </submittedName>
</protein>
<dbReference type="EMBL" id="VIEB01000440">
    <property type="protein sequence ID" value="TQD90866.1"/>
    <property type="molecule type" value="Genomic_DNA"/>
</dbReference>
<accession>A0A540LWV5</accession>
<organism evidence="1 2">
    <name type="scientific">Malus baccata</name>
    <name type="common">Siberian crab apple</name>
    <name type="synonym">Pyrus baccata</name>
    <dbReference type="NCBI Taxonomy" id="106549"/>
    <lineage>
        <taxon>Eukaryota</taxon>
        <taxon>Viridiplantae</taxon>
        <taxon>Streptophyta</taxon>
        <taxon>Embryophyta</taxon>
        <taxon>Tracheophyta</taxon>
        <taxon>Spermatophyta</taxon>
        <taxon>Magnoliopsida</taxon>
        <taxon>eudicotyledons</taxon>
        <taxon>Gunneridae</taxon>
        <taxon>Pentapetalae</taxon>
        <taxon>rosids</taxon>
        <taxon>fabids</taxon>
        <taxon>Rosales</taxon>
        <taxon>Rosaceae</taxon>
        <taxon>Amygdaloideae</taxon>
        <taxon>Maleae</taxon>
        <taxon>Malus</taxon>
    </lineage>
</organism>